<reference evidence="2" key="1">
    <citation type="submission" date="2016-11" db="UniProtKB">
        <authorList>
            <consortium name="WormBaseParasite"/>
        </authorList>
    </citation>
    <scope>IDENTIFICATION</scope>
    <source>
        <strain evidence="2">KR3021</strain>
    </source>
</reference>
<proteinExistence type="predicted"/>
<name>A0AC35U8Z9_9BILA</name>
<dbReference type="Proteomes" id="UP000095286">
    <property type="component" value="Unplaced"/>
</dbReference>
<protein>
    <submittedName>
        <fullName evidence="2">Calponin-homology (CH) domain-containing protein</fullName>
    </submittedName>
</protein>
<organism evidence="1 2">
    <name type="scientific">Rhabditophanes sp. KR3021</name>
    <dbReference type="NCBI Taxonomy" id="114890"/>
    <lineage>
        <taxon>Eukaryota</taxon>
        <taxon>Metazoa</taxon>
        <taxon>Ecdysozoa</taxon>
        <taxon>Nematoda</taxon>
        <taxon>Chromadorea</taxon>
        <taxon>Rhabditida</taxon>
        <taxon>Tylenchina</taxon>
        <taxon>Panagrolaimomorpha</taxon>
        <taxon>Strongyloidoidea</taxon>
        <taxon>Alloionematidae</taxon>
        <taxon>Rhabditophanes</taxon>
    </lineage>
</organism>
<sequence>MDGLKCLKYLDLSSNNLTALPCSLFQLPLEVLNVSNNKLDTLSGDIVQTGETLQELDLSRNKLTSITTSISLLKQLRVLNLMCNKLDALPSEIVSLELYTLNVTGNRLTDLPVELCSMSSLIHLYVNDNPLQSPPIEIAMKGREHIFKYLQSAVSSDVNYRGNYTDWSTNRNSFINATIRRPKNAERLAAKAKRFAALNSSDSGYTSTGDDQRHSFELQLSRNSLESIDEGGKIKSPICRNKREIPKSGSLGTISNEDEGVALTPHLPKDLKRDLSLLDEVLKTYEEMAEQSKDIKNNNFKLKEVEMNVNEEKDIKNNNMVESNEMEASMYTKLACVYITESTIIEGSSIIVTDKPPKSPAKEIVIEKAPIESAEVTLSSKENEKSLLDCGNCVLVDSSNISTKTTPGIVAPASRLMRPSAGMSKLAPPSPSKSTLLVKKDSVSPKLIKPTPIITSRLPKVSSTRTSSSVSSRSSTPNSSANTSNSSNSHENSSDSSIEVMSKILSPKGNSNGKGDISSTLASGVLLCNFVNKLKPRSITVMSSISPSQPLPLPKAKKNAENFVNSAKKLGVSEVC</sequence>
<dbReference type="WBParaSite" id="RSKR_0000879800.1">
    <property type="protein sequence ID" value="RSKR_0000879800.1"/>
    <property type="gene ID" value="RSKR_0000879800"/>
</dbReference>
<accession>A0AC35U8Z9</accession>
<evidence type="ECO:0000313" key="1">
    <source>
        <dbReference type="Proteomes" id="UP000095286"/>
    </source>
</evidence>
<evidence type="ECO:0000313" key="2">
    <source>
        <dbReference type="WBParaSite" id="RSKR_0000879800.1"/>
    </source>
</evidence>